<protein>
    <submittedName>
        <fullName evidence="2">MaoC family dehydratase N-terminal domain-containing protein</fullName>
    </submittedName>
</protein>
<evidence type="ECO:0000259" key="1">
    <source>
        <dbReference type="Pfam" id="PF13452"/>
    </source>
</evidence>
<gene>
    <name evidence="2" type="ORF">ACFY1D_12710</name>
</gene>
<name>A0ABW6UJA7_9ACTN</name>
<dbReference type="RefSeq" id="WP_351088263.1">
    <property type="nucleotide sequence ID" value="NZ_JBEOZG010000098.1"/>
</dbReference>
<evidence type="ECO:0000313" key="2">
    <source>
        <dbReference type="EMBL" id="MFF4522290.1"/>
    </source>
</evidence>
<organism evidence="2 3">
    <name type="scientific">Streptomyces bluensis</name>
    <dbReference type="NCBI Taxonomy" id="33897"/>
    <lineage>
        <taxon>Bacteria</taxon>
        <taxon>Bacillati</taxon>
        <taxon>Actinomycetota</taxon>
        <taxon>Actinomycetes</taxon>
        <taxon>Kitasatosporales</taxon>
        <taxon>Streptomycetaceae</taxon>
        <taxon>Streptomyces</taxon>
    </lineage>
</organism>
<dbReference type="SUPFAM" id="SSF54637">
    <property type="entry name" value="Thioesterase/thiol ester dehydrase-isomerase"/>
    <property type="match status" value="1"/>
</dbReference>
<reference evidence="2 3" key="1">
    <citation type="submission" date="2024-10" db="EMBL/GenBank/DDBJ databases">
        <title>The Natural Products Discovery Center: Release of the First 8490 Sequenced Strains for Exploring Actinobacteria Biosynthetic Diversity.</title>
        <authorList>
            <person name="Kalkreuter E."/>
            <person name="Kautsar S.A."/>
            <person name="Yang D."/>
            <person name="Bader C.D."/>
            <person name="Teijaro C.N."/>
            <person name="Fluegel L."/>
            <person name="Davis C.M."/>
            <person name="Simpson J.R."/>
            <person name="Lauterbach L."/>
            <person name="Steele A.D."/>
            <person name="Gui C."/>
            <person name="Meng S."/>
            <person name="Li G."/>
            <person name="Viehrig K."/>
            <person name="Ye F."/>
            <person name="Su P."/>
            <person name="Kiefer A.F."/>
            <person name="Nichols A."/>
            <person name="Cepeda A.J."/>
            <person name="Yan W."/>
            <person name="Fan B."/>
            <person name="Jiang Y."/>
            <person name="Adhikari A."/>
            <person name="Zheng C.-J."/>
            <person name="Schuster L."/>
            <person name="Cowan T.M."/>
            <person name="Smanski M.J."/>
            <person name="Chevrette M.G."/>
            <person name="De Carvalho L.P.S."/>
            <person name="Shen B."/>
        </authorList>
    </citation>
    <scope>NUCLEOTIDE SEQUENCE [LARGE SCALE GENOMIC DNA]</scope>
    <source>
        <strain evidence="2 3">NPDC001390</strain>
    </source>
</reference>
<dbReference type="CDD" id="cd03441">
    <property type="entry name" value="R_hydratase_like"/>
    <property type="match status" value="1"/>
</dbReference>
<dbReference type="EMBL" id="JBIAWJ010000004">
    <property type="protein sequence ID" value="MFF4522290.1"/>
    <property type="molecule type" value="Genomic_DNA"/>
</dbReference>
<dbReference type="Proteomes" id="UP001602058">
    <property type="component" value="Unassembled WGS sequence"/>
</dbReference>
<dbReference type="InterPro" id="IPR039569">
    <property type="entry name" value="FAS1-like_DH_region"/>
</dbReference>
<feature type="domain" description="FAS1-like dehydratase" evidence="1">
    <location>
        <begin position="50"/>
        <end position="167"/>
    </location>
</feature>
<sequence length="178" mass="19296">MATGALQTDYVAMPIGTEEEGRAMIGYTTDPVLADVPIDLGVSLALSAVLEDPNPVYWDAELSESIWGARVVAAAVLKAFFCGLPWCPGEKPMLGSVAANALSLPANTLINVGAEETYHRPLRVGDWLTFTEQIVSISEKKRTALGRGFFITTHIEWRDQDGELVAEGNNVLLRYTAE</sequence>
<proteinExistence type="predicted"/>
<accession>A0ABW6UJA7</accession>
<dbReference type="Gene3D" id="3.10.129.10">
    <property type="entry name" value="Hotdog Thioesterase"/>
    <property type="match status" value="1"/>
</dbReference>
<comment type="caution">
    <text evidence="2">The sequence shown here is derived from an EMBL/GenBank/DDBJ whole genome shotgun (WGS) entry which is preliminary data.</text>
</comment>
<dbReference type="Pfam" id="PF13452">
    <property type="entry name" value="FAS1_DH_region"/>
    <property type="match status" value="1"/>
</dbReference>
<dbReference type="InterPro" id="IPR029069">
    <property type="entry name" value="HotDog_dom_sf"/>
</dbReference>
<keyword evidence="3" id="KW-1185">Reference proteome</keyword>
<evidence type="ECO:0000313" key="3">
    <source>
        <dbReference type="Proteomes" id="UP001602058"/>
    </source>
</evidence>